<feature type="compositionally biased region" description="Basic residues" evidence="12">
    <location>
        <begin position="130"/>
        <end position="143"/>
    </location>
</feature>
<dbReference type="InterPro" id="IPR059049">
    <property type="entry name" value="TSEN34_N"/>
</dbReference>
<evidence type="ECO:0000256" key="11">
    <source>
        <dbReference type="ARBA" id="ARBA00034031"/>
    </source>
</evidence>
<dbReference type="SMART" id="SM00382">
    <property type="entry name" value="AAA"/>
    <property type="match status" value="1"/>
</dbReference>
<comment type="similarity">
    <text evidence="3">Belongs to the tRNA-intron endonuclease family.</text>
</comment>
<proteinExistence type="inferred from homology"/>
<dbReference type="InterPro" id="IPR011856">
    <property type="entry name" value="tRNA_endonuc-like_dom_sf"/>
</dbReference>
<dbReference type="InterPro" id="IPR006677">
    <property type="entry name" value="tRNA_intron_Endonuc_cat-like"/>
</dbReference>
<dbReference type="Pfam" id="PF01061">
    <property type="entry name" value="ABC2_membrane"/>
    <property type="match status" value="1"/>
</dbReference>
<sequence length="967" mass="108924">MIPIFVRSGCSSALVFNAKDACTLREKHRIVGTFVGCLPRAPRQNSQLGLPMHLLPEEVTLLVELGIARLLNADPLLVGPTEEDKQFFQESRKESYVKQSANLLHERKAQLSKLADRITAGKIEKMKNPYHKKTRKEKKKQKLQLKTEGSHSMNIHTSIEDSCNVMKECMESEPYYNNSKTSTADNPIPNKNQGVTHVEDIDGDALSPEQYSVMKQKILEEMCQNLEPLRADQAMVQQWTESPRLATIKQLPIDWDFPCSPIEGLRYAVYSDIWHRGYYLTVGGKFGGDFLIYPDTFASCQGDIYTKCVGQLSGMHRQKLYRDEYGHGTTESEITETTPFVNPGSTRSSDGVSAYVNSHSNYKTVKRIRRQLSASDGLRSVLAWRDLNVYVKANEKDILGRTVGKATKQILYNVSGVIQPGCLLAVMGPSGCGKTTLLNALTCRDRQLVLDGDVTINGCNIGAAVAVMSGYVQQDDLFITRLTVKETLIFHAMLKMKTTLLRTEKLQRVEEVLLELVLTVQRYICWNQDLHAGYISITWFSFQILNNPPILFCDEPTSGLDSYMAENIVSVLGRLAATNRTIMCTIHQPSSQVFQMFDSVLFITEGRTAFLGSRKEALSFFHSQGYPCPSDYNPADFFIHNLSIRPGKEDGCKESTRYICNAFEASELNERIMNQISNAEFRGDNYSMAEVQDEFLAKSRRYKAGWCRQLSLLLWRSCSTHLRNKYRWIINICQRIMVAIVLGLLYLQIASTINQTSLSGITGLLFLIVVETCFSSMWGLMLSIPVETPIFFREYKNGMYGAAPYFISKVASNAITLIVEPLTFVSILYWMSGLYASWDAYFTALGVCVLASFVSGMFGFLFSAISSNITALTTMMGLVNVTLLLFSGLFVQMTTFPKAVSWVQEVSWFRLASEALLINQWTRIDYIECEYESLPCKQNGLDVLEQYSFKPTQSSDALKSIGITYPP</sequence>
<evidence type="ECO:0000259" key="14">
    <source>
        <dbReference type="PROSITE" id="PS50893"/>
    </source>
</evidence>
<keyword evidence="8" id="KW-0067">ATP-binding</keyword>
<accession>A0ABM1E0X8</accession>
<feature type="domain" description="ABC transporter" evidence="14">
    <location>
        <begin position="393"/>
        <end position="630"/>
    </location>
</feature>
<evidence type="ECO:0000256" key="1">
    <source>
        <dbReference type="ARBA" id="ARBA00004141"/>
    </source>
</evidence>
<dbReference type="InterPro" id="IPR003593">
    <property type="entry name" value="AAA+_ATPase"/>
</dbReference>
<dbReference type="Pfam" id="PF26577">
    <property type="entry name" value="TSEN34_N"/>
    <property type="match status" value="1"/>
</dbReference>
<feature type="transmembrane region" description="Helical" evidence="13">
    <location>
        <begin position="871"/>
        <end position="891"/>
    </location>
</feature>
<feature type="region of interest" description="Disordered" evidence="12">
    <location>
        <begin position="177"/>
        <end position="196"/>
    </location>
</feature>
<dbReference type="PANTHER" id="PTHR48041">
    <property type="entry name" value="ABC TRANSPORTER G FAMILY MEMBER 28"/>
    <property type="match status" value="1"/>
</dbReference>
<evidence type="ECO:0000256" key="5">
    <source>
        <dbReference type="ARBA" id="ARBA00022448"/>
    </source>
</evidence>
<evidence type="ECO:0000256" key="12">
    <source>
        <dbReference type="SAM" id="MobiDB-lite"/>
    </source>
</evidence>
<evidence type="ECO:0000256" key="6">
    <source>
        <dbReference type="ARBA" id="ARBA00022692"/>
    </source>
</evidence>
<evidence type="ECO:0000256" key="10">
    <source>
        <dbReference type="ARBA" id="ARBA00023136"/>
    </source>
</evidence>
<evidence type="ECO:0000313" key="15">
    <source>
        <dbReference type="Proteomes" id="UP000695022"/>
    </source>
</evidence>
<comment type="subcellular location">
    <subcellularLocation>
        <location evidence="1">Membrane</location>
        <topology evidence="1">Multi-pass membrane protein</topology>
    </subcellularLocation>
</comment>
<keyword evidence="15" id="KW-1185">Reference proteome</keyword>
<dbReference type="SUPFAM" id="SSF52540">
    <property type="entry name" value="P-loop containing nucleoside triphosphate hydrolases"/>
    <property type="match status" value="1"/>
</dbReference>
<organism evidence="15 16">
    <name type="scientific">Priapulus caudatus</name>
    <name type="common">Priapulid worm</name>
    <dbReference type="NCBI Taxonomy" id="37621"/>
    <lineage>
        <taxon>Eukaryota</taxon>
        <taxon>Metazoa</taxon>
        <taxon>Ecdysozoa</taxon>
        <taxon>Scalidophora</taxon>
        <taxon>Priapulida</taxon>
        <taxon>Priapulimorpha</taxon>
        <taxon>Priapulimorphida</taxon>
        <taxon>Priapulidae</taxon>
        <taxon>Priapulus</taxon>
    </lineage>
</organism>
<feature type="compositionally biased region" description="Polar residues" evidence="12">
    <location>
        <begin position="177"/>
        <end position="195"/>
    </location>
</feature>
<dbReference type="PANTHER" id="PTHR48041:SF139">
    <property type="entry name" value="PROTEIN SCARLET"/>
    <property type="match status" value="1"/>
</dbReference>
<dbReference type="InterPro" id="IPR043926">
    <property type="entry name" value="ABCG_dom"/>
</dbReference>
<dbReference type="Pfam" id="PF01974">
    <property type="entry name" value="tRNA_int_endo"/>
    <property type="match status" value="1"/>
</dbReference>
<evidence type="ECO:0000313" key="16">
    <source>
        <dbReference type="RefSeq" id="XP_014665849.1"/>
    </source>
</evidence>
<dbReference type="Pfam" id="PF19055">
    <property type="entry name" value="ABC2_membrane_7"/>
    <property type="match status" value="1"/>
</dbReference>
<reference evidence="16" key="1">
    <citation type="submission" date="2025-08" db="UniProtKB">
        <authorList>
            <consortium name="RefSeq"/>
        </authorList>
    </citation>
    <scope>IDENTIFICATION</scope>
</reference>
<evidence type="ECO:0000256" key="8">
    <source>
        <dbReference type="ARBA" id="ARBA00022840"/>
    </source>
</evidence>
<dbReference type="InterPro" id="IPR013525">
    <property type="entry name" value="ABC2_TM"/>
</dbReference>
<keyword evidence="6 13" id="KW-0812">Transmembrane</keyword>
<dbReference type="InterPro" id="IPR027417">
    <property type="entry name" value="P-loop_NTPase"/>
</dbReference>
<dbReference type="RefSeq" id="XP_014665849.1">
    <property type="nucleotide sequence ID" value="XM_014810363.1"/>
</dbReference>
<feature type="transmembrane region" description="Helical" evidence="13">
    <location>
        <begin position="761"/>
        <end position="786"/>
    </location>
</feature>
<comment type="similarity">
    <text evidence="2">Belongs to the ABC transporter superfamily. ABCG family. Eye pigment precursor importer (TC 3.A.1.204) subfamily.</text>
</comment>
<feature type="transmembrane region" description="Helical" evidence="13">
    <location>
        <begin position="728"/>
        <end position="749"/>
    </location>
</feature>
<dbReference type="Gene3D" id="3.40.1350.10">
    <property type="match status" value="1"/>
</dbReference>
<feature type="region of interest" description="Disordered" evidence="12">
    <location>
        <begin position="130"/>
        <end position="156"/>
    </location>
</feature>
<comment type="catalytic activity">
    <reaction evidence="11">
        <text>pretRNA = a 3'-half-tRNA molecule with a 5'-OH end + a 5'-half-tRNA molecule with a 2',3'-cyclic phosphate end + an intron with a 2',3'-cyclic phosphate and a 5'-hydroxyl terminus.</text>
        <dbReference type="EC" id="4.6.1.16"/>
    </reaction>
</comment>
<feature type="transmembrane region" description="Helical" evidence="13">
    <location>
        <begin position="842"/>
        <end position="865"/>
    </location>
</feature>
<evidence type="ECO:0000256" key="13">
    <source>
        <dbReference type="SAM" id="Phobius"/>
    </source>
</evidence>
<dbReference type="SUPFAM" id="SSF53032">
    <property type="entry name" value="tRNA-intron endonuclease catalytic domain-like"/>
    <property type="match status" value="1"/>
</dbReference>
<keyword evidence="10 13" id="KW-0472">Membrane</keyword>
<name>A0ABM1E0X8_PRICU</name>
<dbReference type="GeneID" id="106807871"/>
<dbReference type="InterPro" id="IPR036167">
    <property type="entry name" value="tRNA_intron_Endo_cat-like_sf"/>
</dbReference>
<evidence type="ECO:0000256" key="9">
    <source>
        <dbReference type="ARBA" id="ARBA00022989"/>
    </source>
</evidence>
<dbReference type="InterPro" id="IPR050352">
    <property type="entry name" value="ABCG_transporters"/>
</dbReference>
<dbReference type="InterPro" id="IPR003439">
    <property type="entry name" value="ABC_transporter-like_ATP-bd"/>
</dbReference>
<dbReference type="Proteomes" id="UP000695022">
    <property type="component" value="Unplaced"/>
</dbReference>
<dbReference type="Gene3D" id="3.40.50.300">
    <property type="entry name" value="P-loop containing nucleotide triphosphate hydrolases"/>
    <property type="match status" value="1"/>
</dbReference>
<dbReference type="EC" id="4.6.1.16" evidence="4"/>
<evidence type="ECO:0000256" key="7">
    <source>
        <dbReference type="ARBA" id="ARBA00022741"/>
    </source>
</evidence>
<keyword evidence="7" id="KW-0547">Nucleotide-binding</keyword>
<keyword evidence="9 13" id="KW-1133">Transmembrane helix</keyword>
<evidence type="ECO:0000256" key="2">
    <source>
        <dbReference type="ARBA" id="ARBA00005814"/>
    </source>
</evidence>
<dbReference type="Pfam" id="PF00005">
    <property type="entry name" value="ABC_tran"/>
    <property type="match status" value="1"/>
</dbReference>
<evidence type="ECO:0000256" key="4">
    <source>
        <dbReference type="ARBA" id="ARBA00012573"/>
    </source>
</evidence>
<feature type="transmembrane region" description="Helical" evidence="13">
    <location>
        <begin position="806"/>
        <end position="830"/>
    </location>
</feature>
<dbReference type="CDD" id="cd22363">
    <property type="entry name" value="tRNA-intron_lyase_C"/>
    <property type="match status" value="1"/>
</dbReference>
<keyword evidence="5" id="KW-0813">Transport</keyword>
<protein>
    <recommendedName>
        <fullName evidence="4">tRNA-intron lyase</fullName>
        <ecNumber evidence="4">4.6.1.16</ecNumber>
    </recommendedName>
</protein>
<evidence type="ECO:0000256" key="3">
    <source>
        <dbReference type="ARBA" id="ARBA00008078"/>
    </source>
</evidence>
<dbReference type="PROSITE" id="PS50893">
    <property type="entry name" value="ABC_TRANSPORTER_2"/>
    <property type="match status" value="1"/>
</dbReference>
<gene>
    <name evidence="16" type="primary">LOC106807871</name>
</gene>